<comment type="subcellular location">
    <subcellularLocation>
        <location evidence="1">Cell membrane</location>
        <topology evidence="1">Multi-pass membrane protein</topology>
    </subcellularLocation>
</comment>
<evidence type="ECO:0000256" key="3">
    <source>
        <dbReference type="ARBA" id="ARBA00022692"/>
    </source>
</evidence>
<feature type="transmembrane region" description="Helical" evidence="6">
    <location>
        <begin position="334"/>
        <end position="354"/>
    </location>
</feature>
<feature type="transmembrane region" description="Helical" evidence="6">
    <location>
        <begin position="93"/>
        <end position="110"/>
    </location>
</feature>
<evidence type="ECO:0000256" key="2">
    <source>
        <dbReference type="ARBA" id="ARBA00022475"/>
    </source>
</evidence>
<dbReference type="Proteomes" id="UP000006844">
    <property type="component" value="Chromosome"/>
</dbReference>
<dbReference type="AlphaFoldDB" id="E8V0H1"/>
<dbReference type="KEGG" id="tsa:AciPR4_3703"/>
<evidence type="ECO:0000256" key="4">
    <source>
        <dbReference type="ARBA" id="ARBA00022989"/>
    </source>
</evidence>
<feature type="transmembrane region" description="Helical" evidence="6">
    <location>
        <begin position="122"/>
        <end position="141"/>
    </location>
</feature>
<gene>
    <name evidence="7" type="ordered locus">AciPR4_3703</name>
</gene>
<protein>
    <recommendedName>
        <fullName evidence="9">Polysaccharide biosynthesis protein</fullName>
    </recommendedName>
</protein>
<dbReference type="OrthoDB" id="115254at2"/>
<accession>E8V0H1</accession>
<dbReference type="PANTHER" id="PTHR30250">
    <property type="entry name" value="PST FAMILY PREDICTED COLANIC ACID TRANSPORTER"/>
    <property type="match status" value="1"/>
</dbReference>
<reference evidence="7 8" key="1">
    <citation type="journal article" date="2012" name="Stand. Genomic Sci.">
        <title>Complete genome sequence of Terriglobus saanensis type strain SP1PR4(T), an Acidobacteria from tundra soil.</title>
        <authorList>
            <person name="Rawat S.R."/>
            <person name="Mannisto M.K."/>
            <person name="Starovoytov V."/>
            <person name="Goodwin L."/>
            <person name="Nolan M."/>
            <person name="Hauser L."/>
            <person name="Land M."/>
            <person name="Davenport K.W."/>
            <person name="Woyke T."/>
            <person name="Haggblom M.M."/>
        </authorList>
    </citation>
    <scope>NUCLEOTIDE SEQUENCE</scope>
    <source>
        <strain evidence="8">ATCC BAA-1853 / DSM 23119 / SP1PR4</strain>
    </source>
</reference>
<evidence type="ECO:0000256" key="6">
    <source>
        <dbReference type="SAM" id="Phobius"/>
    </source>
</evidence>
<evidence type="ECO:0000313" key="7">
    <source>
        <dbReference type="EMBL" id="ADV84454.1"/>
    </source>
</evidence>
<feature type="transmembrane region" description="Helical" evidence="6">
    <location>
        <begin position="153"/>
        <end position="178"/>
    </location>
</feature>
<dbReference type="EMBL" id="CP002467">
    <property type="protein sequence ID" value="ADV84454.1"/>
    <property type="molecule type" value="Genomic_DNA"/>
</dbReference>
<evidence type="ECO:0000256" key="1">
    <source>
        <dbReference type="ARBA" id="ARBA00004651"/>
    </source>
</evidence>
<evidence type="ECO:0000313" key="8">
    <source>
        <dbReference type="Proteomes" id="UP000006844"/>
    </source>
</evidence>
<dbReference type="HOGENOM" id="CLU_050052_0_0_0"/>
<dbReference type="GO" id="GO:0005886">
    <property type="term" value="C:plasma membrane"/>
    <property type="evidence" value="ECO:0007669"/>
    <property type="project" value="UniProtKB-SubCell"/>
</dbReference>
<dbReference type="STRING" id="401053.AciPR4_3703"/>
<keyword evidence="4 6" id="KW-1133">Transmembrane helix</keyword>
<feature type="transmembrane region" description="Helical" evidence="6">
    <location>
        <begin position="223"/>
        <end position="248"/>
    </location>
</feature>
<feature type="transmembrane region" description="Helical" evidence="6">
    <location>
        <begin position="12"/>
        <end position="37"/>
    </location>
</feature>
<feature type="transmembrane region" description="Helical" evidence="6">
    <location>
        <begin position="391"/>
        <end position="411"/>
    </location>
</feature>
<keyword evidence="2" id="KW-1003">Cell membrane</keyword>
<proteinExistence type="predicted"/>
<keyword evidence="3 6" id="KW-0812">Transmembrane</keyword>
<evidence type="ECO:0000256" key="5">
    <source>
        <dbReference type="ARBA" id="ARBA00023136"/>
    </source>
</evidence>
<name>E8V0H1_TERSS</name>
<feature type="transmembrane region" description="Helical" evidence="6">
    <location>
        <begin position="49"/>
        <end position="72"/>
    </location>
</feature>
<organism evidence="7 8">
    <name type="scientific">Terriglobus saanensis (strain ATCC BAA-1853 / DSM 23119 / SP1PR4)</name>
    <dbReference type="NCBI Taxonomy" id="401053"/>
    <lineage>
        <taxon>Bacteria</taxon>
        <taxon>Pseudomonadati</taxon>
        <taxon>Acidobacteriota</taxon>
        <taxon>Terriglobia</taxon>
        <taxon>Terriglobales</taxon>
        <taxon>Acidobacteriaceae</taxon>
        <taxon>Terriglobus</taxon>
    </lineage>
</organism>
<keyword evidence="5 6" id="KW-0472">Membrane</keyword>
<feature type="transmembrane region" description="Helical" evidence="6">
    <location>
        <begin position="366"/>
        <end position="385"/>
    </location>
</feature>
<feature type="transmembrane region" description="Helical" evidence="6">
    <location>
        <begin position="260"/>
        <end position="282"/>
    </location>
</feature>
<feature type="transmembrane region" description="Helical" evidence="6">
    <location>
        <begin position="184"/>
        <end position="202"/>
    </location>
</feature>
<dbReference type="eggNOG" id="COG2244">
    <property type="taxonomic scope" value="Bacteria"/>
</dbReference>
<dbReference type="InterPro" id="IPR050833">
    <property type="entry name" value="Poly_Biosynth_Transport"/>
</dbReference>
<keyword evidence="8" id="KW-1185">Reference proteome</keyword>
<evidence type="ECO:0008006" key="9">
    <source>
        <dbReference type="Google" id="ProtNLM"/>
    </source>
</evidence>
<dbReference type="RefSeq" id="WP_013570184.1">
    <property type="nucleotide sequence ID" value="NC_014963.1"/>
</dbReference>
<sequence length="444" mass="49367">MSPNLQRRVRILLTFMGGQGAAQGLNLLCGLLILRWLPITEYSQYGLVYGFQMLVNAGLDLGFAGTIVALVGHRIHDKTIIGNYVRAGRRMRFKMMVFVLPTVSIFYYFMTKHLHWPVSTQVLLLLSICASVNVSGLQSYYTSPLIIHRRLTTYYRILILTALFRLVACFILFELGWITSVSAAWVNVVGIALTGVSLRAACRDLVEEPSKVNPKFTKQMVRYAMPNIPGLLFFALQGQISIFLIATFGSNKGIAQVSALGRIGQIFTLLNSINGVIVEPWFAKDDGSHVVKRYFTLVGMVLVGSAAFVGFTYLFPGVLLQLLGKKYADLRLEVVWIVLQGCIGFLMGMTWTVISARRLIFWQTTFVNIVLITLSQVGFIVFVGVTSPMRAIQMGCLSAAASLAAQVYNLFYGLKRGPRIDIEEHEHVREDSLPLTAVEAEVSD</sequence>
<feature type="transmembrane region" description="Helical" evidence="6">
    <location>
        <begin position="294"/>
        <end position="314"/>
    </location>
</feature>
<dbReference type="PANTHER" id="PTHR30250:SF11">
    <property type="entry name" value="O-ANTIGEN TRANSPORTER-RELATED"/>
    <property type="match status" value="1"/>
</dbReference>